<accession>G7WPD2</accession>
<dbReference type="PROSITE" id="PS00211">
    <property type="entry name" value="ABC_TRANSPORTER_1"/>
    <property type="match status" value="1"/>
</dbReference>
<evidence type="ECO:0000256" key="2">
    <source>
        <dbReference type="ARBA" id="ARBA00022741"/>
    </source>
</evidence>
<evidence type="ECO:0000313" key="11">
    <source>
        <dbReference type="EMBL" id="AET64973.1"/>
    </source>
</evidence>
<organism evidence="11 12">
    <name type="scientific">Methanothrix harundinacea (strain 6Ac)</name>
    <name type="common">Methanosaeta harundinacea</name>
    <dbReference type="NCBI Taxonomy" id="1110509"/>
    <lineage>
        <taxon>Archaea</taxon>
        <taxon>Methanobacteriati</taxon>
        <taxon>Methanobacteriota</taxon>
        <taxon>Stenosarchaea group</taxon>
        <taxon>Methanomicrobia</taxon>
        <taxon>Methanotrichales</taxon>
        <taxon>Methanotrichaceae</taxon>
        <taxon>Methanothrix</taxon>
    </lineage>
</organism>
<dbReference type="EC" id="7.6.2.8" evidence="7"/>
<keyword evidence="2" id="KW-0547">Nucleotide-binding</keyword>
<keyword evidence="1" id="KW-0813">Transport</keyword>
<dbReference type="PANTHER" id="PTHR42794">
    <property type="entry name" value="HEMIN IMPORT ATP-BINDING PROTEIN HMUV"/>
    <property type="match status" value="1"/>
</dbReference>
<evidence type="ECO:0000256" key="3">
    <source>
        <dbReference type="ARBA" id="ARBA00022840"/>
    </source>
</evidence>
<evidence type="ECO:0000256" key="6">
    <source>
        <dbReference type="ARBA" id="ARBA00058960"/>
    </source>
</evidence>
<dbReference type="FunFam" id="3.40.50.300:FF:000134">
    <property type="entry name" value="Iron-enterobactin ABC transporter ATP-binding protein"/>
    <property type="match status" value="1"/>
</dbReference>
<sequence>MVKITIKNLSFSYGSRRILDDLNLVVGDSEVLSLVGPNGSGKTTLIKCIDRILKPKGTIILDGGRNLQSLSRQEVARFIGYVPQSTTSSLTTTVFDTILMGRRPRMGWRVAEEDIDRVVEVMRLLHVEEFALKDFSELSGGQKQRVLIARALAQEPEVLLLDEPTSNLDVKHQLEAMDTVRSIVKKTGISAVMAIHDLNLAARYSDSLVMLKEGRIYAVGDPISLLTKENIRTIFGVEAVVMKDLDRPYVVPIRSLNGGEKRDLSFNRWM</sequence>
<feature type="domain" description="ABC transporter" evidence="10">
    <location>
        <begin position="4"/>
        <end position="238"/>
    </location>
</feature>
<dbReference type="PANTHER" id="PTHR42794:SF1">
    <property type="entry name" value="HEMIN IMPORT ATP-BINDING PROTEIN HMUV"/>
    <property type="match status" value="1"/>
</dbReference>
<dbReference type="GeneID" id="12510782"/>
<evidence type="ECO:0000259" key="10">
    <source>
        <dbReference type="PROSITE" id="PS50893"/>
    </source>
</evidence>
<dbReference type="RefSeq" id="WP_014587156.1">
    <property type="nucleotide sequence ID" value="NC_017527.1"/>
</dbReference>
<dbReference type="CDD" id="cd03214">
    <property type="entry name" value="ABC_Iron-Siderophores_B12_Hemin"/>
    <property type="match status" value="1"/>
</dbReference>
<dbReference type="InterPro" id="IPR003439">
    <property type="entry name" value="ABC_transporter-like_ATP-bd"/>
</dbReference>
<dbReference type="InterPro" id="IPR017871">
    <property type="entry name" value="ABC_transporter-like_CS"/>
</dbReference>
<dbReference type="KEGG" id="mhi:Mhar_1613"/>
<evidence type="ECO:0000256" key="8">
    <source>
        <dbReference type="ARBA" id="ARBA00073649"/>
    </source>
</evidence>
<dbReference type="SUPFAM" id="SSF52540">
    <property type="entry name" value="P-loop containing nucleoside triphosphate hydrolases"/>
    <property type="match status" value="1"/>
</dbReference>
<dbReference type="GO" id="GO:0016887">
    <property type="term" value="F:ATP hydrolysis activity"/>
    <property type="evidence" value="ECO:0007669"/>
    <property type="project" value="InterPro"/>
</dbReference>
<dbReference type="InterPro" id="IPR027417">
    <property type="entry name" value="P-loop_NTPase"/>
</dbReference>
<evidence type="ECO:0000256" key="1">
    <source>
        <dbReference type="ARBA" id="ARBA00022448"/>
    </source>
</evidence>
<dbReference type="GO" id="GO:0015420">
    <property type="term" value="F:ABC-type vitamin B12 transporter activity"/>
    <property type="evidence" value="ECO:0007669"/>
    <property type="project" value="UniProtKB-EC"/>
</dbReference>
<proteinExistence type="predicted"/>
<comment type="function">
    <text evidence="6">Required for corrinoid utilization. Probably part of the ABC transporter complex BtuCDF involved in cobalamin (vitamin B12) import. Probably responsible for energy coupling to the transport system.</text>
</comment>
<dbReference type="GO" id="GO:0005524">
    <property type="term" value="F:ATP binding"/>
    <property type="evidence" value="ECO:0007669"/>
    <property type="project" value="UniProtKB-KW"/>
</dbReference>
<dbReference type="InterPro" id="IPR003593">
    <property type="entry name" value="AAA+_ATPase"/>
</dbReference>
<gene>
    <name evidence="11" type="ordered locus">Mhar_1613</name>
</gene>
<dbReference type="Gene3D" id="3.40.50.300">
    <property type="entry name" value="P-loop containing nucleotide triphosphate hydrolases"/>
    <property type="match status" value="1"/>
</dbReference>
<dbReference type="Proteomes" id="UP000005877">
    <property type="component" value="Chromosome"/>
</dbReference>
<dbReference type="EMBL" id="CP003117">
    <property type="protein sequence ID" value="AET64973.1"/>
    <property type="molecule type" value="Genomic_DNA"/>
</dbReference>
<keyword evidence="4" id="KW-1278">Translocase</keyword>
<dbReference type="OrthoDB" id="24644at2157"/>
<evidence type="ECO:0000313" key="12">
    <source>
        <dbReference type="Proteomes" id="UP000005877"/>
    </source>
</evidence>
<name>G7WPD2_METH6</name>
<dbReference type="AlphaFoldDB" id="G7WPD2"/>
<protein>
    <recommendedName>
        <fullName evidence="8">Cobalamin import ATP-binding protein BtuD</fullName>
        <ecNumber evidence="7">7.6.2.8</ecNumber>
    </recommendedName>
    <alternativeName>
        <fullName evidence="9">Vitamin B12-transporting ATPase</fullName>
    </alternativeName>
</protein>
<comment type="catalytic activity">
    <reaction evidence="5">
        <text>an R-cob(III)alamin(out) + ATP + H2O = an R-cob(III)alamin(in) + ADP + phosphate + H(+)</text>
        <dbReference type="Rhea" id="RHEA:17873"/>
        <dbReference type="ChEBI" id="CHEBI:15377"/>
        <dbReference type="ChEBI" id="CHEBI:15378"/>
        <dbReference type="ChEBI" id="CHEBI:30616"/>
        <dbReference type="ChEBI" id="CHEBI:43474"/>
        <dbReference type="ChEBI" id="CHEBI:140785"/>
        <dbReference type="ChEBI" id="CHEBI:456216"/>
        <dbReference type="EC" id="7.6.2.8"/>
    </reaction>
</comment>
<keyword evidence="3 11" id="KW-0067">ATP-binding</keyword>
<keyword evidence="12" id="KW-1185">Reference proteome</keyword>
<dbReference type="STRING" id="1110509.Mhar_1613"/>
<dbReference type="HOGENOM" id="CLU_000604_1_11_2"/>
<dbReference type="SMART" id="SM00382">
    <property type="entry name" value="AAA"/>
    <property type="match status" value="1"/>
</dbReference>
<dbReference type="PROSITE" id="PS50893">
    <property type="entry name" value="ABC_TRANSPORTER_2"/>
    <property type="match status" value="1"/>
</dbReference>
<reference evidence="11 12" key="1">
    <citation type="journal article" date="2012" name="PLoS ONE">
        <title>The genome characteristics and predicted function of methyl-group oxidation pathway in the obligate aceticlastic methanogens, Methanosaeta spp.</title>
        <authorList>
            <person name="Zhu J."/>
            <person name="Zheng H."/>
            <person name="Ai G."/>
            <person name="Zhang G."/>
            <person name="Liu D."/>
            <person name="Liu X."/>
            <person name="Dong X."/>
        </authorList>
    </citation>
    <scope>NUCLEOTIDE SEQUENCE [LARGE SCALE GENOMIC DNA]</scope>
    <source>
        <strain evidence="11 12">6Ac</strain>
    </source>
</reference>
<evidence type="ECO:0000256" key="7">
    <source>
        <dbReference type="ARBA" id="ARBA00066387"/>
    </source>
</evidence>
<evidence type="ECO:0000256" key="4">
    <source>
        <dbReference type="ARBA" id="ARBA00022967"/>
    </source>
</evidence>
<dbReference type="PATRIC" id="fig|1110509.7.peg.1793"/>
<evidence type="ECO:0000256" key="5">
    <source>
        <dbReference type="ARBA" id="ARBA00050590"/>
    </source>
</evidence>
<evidence type="ECO:0000256" key="9">
    <source>
        <dbReference type="ARBA" id="ARBA00077139"/>
    </source>
</evidence>
<dbReference type="Pfam" id="PF00005">
    <property type="entry name" value="ABC_tran"/>
    <property type="match status" value="1"/>
</dbReference>